<dbReference type="CDD" id="cd13127">
    <property type="entry name" value="MATE_tuaB_like"/>
    <property type="match status" value="1"/>
</dbReference>
<evidence type="ECO:0000256" key="3">
    <source>
        <dbReference type="ARBA" id="ARBA00022475"/>
    </source>
</evidence>
<comment type="similarity">
    <text evidence="2">Belongs to the polysaccharide synthase family.</text>
</comment>
<dbReference type="InterPro" id="IPR050833">
    <property type="entry name" value="Poly_Biosynth_Transport"/>
</dbReference>
<evidence type="ECO:0000256" key="5">
    <source>
        <dbReference type="ARBA" id="ARBA00022989"/>
    </source>
</evidence>
<feature type="transmembrane region" description="Helical" evidence="7">
    <location>
        <begin position="29"/>
        <end position="50"/>
    </location>
</feature>
<name>A0A849C2Y8_9NOCA</name>
<feature type="transmembrane region" description="Helical" evidence="7">
    <location>
        <begin position="93"/>
        <end position="113"/>
    </location>
</feature>
<feature type="transmembrane region" description="Helical" evidence="7">
    <location>
        <begin position="458"/>
        <end position="483"/>
    </location>
</feature>
<dbReference type="EMBL" id="JABELX010000004">
    <property type="protein sequence ID" value="NNH70800.1"/>
    <property type="molecule type" value="Genomic_DNA"/>
</dbReference>
<dbReference type="Pfam" id="PF13440">
    <property type="entry name" value="Polysacc_synt_3"/>
    <property type="match status" value="1"/>
</dbReference>
<evidence type="ECO:0000256" key="1">
    <source>
        <dbReference type="ARBA" id="ARBA00004651"/>
    </source>
</evidence>
<accession>A0A849C2Y8</accession>
<feature type="transmembrane region" description="Helical" evidence="7">
    <location>
        <begin position="368"/>
        <end position="388"/>
    </location>
</feature>
<feature type="transmembrane region" description="Helical" evidence="7">
    <location>
        <begin position="265"/>
        <end position="285"/>
    </location>
</feature>
<comment type="caution">
    <text evidence="8">The sequence shown here is derived from an EMBL/GenBank/DDBJ whole genome shotgun (WGS) entry which is preliminary data.</text>
</comment>
<proteinExistence type="inferred from homology"/>
<organism evidence="8 9">
    <name type="scientific">Nocardia uniformis</name>
    <dbReference type="NCBI Taxonomy" id="53432"/>
    <lineage>
        <taxon>Bacteria</taxon>
        <taxon>Bacillati</taxon>
        <taxon>Actinomycetota</taxon>
        <taxon>Actinomycetes</taxon>
        <taxon>Mycobacteriales</taxon>
        <taxon>Nocardiaceae</taxon>
        <taxon>Nocardia</taxon>
    </lineage>
</organism>
<feature type="transmembrane region" description="Helical" evidence="7">
    <location>
        <begin position="190"/>
        <end position="210"/>
    </location>
</feature>
<keyword evidence="4 7" id="KW-0812">Transmembrane</keyword>
<evidence type="ECO:0000256" key="6">
    <source>
        <dbReference type="ARBA" id="ARBA00023136"/>
    </source>
</evidence>
<evidence type="ECO:0000313" key="8">
    <source>
        <dbReference type="EMBL" id="NNH70800.1"/>
    </source>
</evidence>
<protein>
    <submittedName>
        <fullName evidence="8">Lipopolysaccharide biosynthesis protein</fullName>
    </submittedName>
</protein>
<evidence type="ECO:0000256" key="4">
    <source>
        <dbReference type="ARBA" id="ARBA00022692"/>
    </source>
</evidence>
<keyword evidence="3" id="KW-1003">Cell membrane</keyword>
<evidence type="ECO:0000256" key="7">
    <source>
        <dbReference type="SAM" id="Phobius"/>
    </source>
</evidence>
<dbReference type="PANTHER" id="PTHR30250">
    <property type="entry name" value="PST FAMILY PREDICTED COLANIC ACID TRANSPORTER"/>
    <property type="match status" value="1"/>
</dbReference>
<dbReference type="Proteomes" id="UP000586827">
    <property type="component" value="Unassembled WGS sequence"/>
</dbReference>
<feature type="transmembrane region" description="Helical" evidence="7">
    <location>
        <begin position="125"/>
        <end position="144"/>
    </location>
</feature>
<dbReference type="PANTHER" id="PTHR30250:SF10">
    <property type="entry name" value="LIPOPOLYSACCHARIDE BIOSYNTHESIS PROTEIN WZXC"/>
    <property type="match status" value="1"/>
</dbReference>
<evidence type="ECO:0000256" key="2">
    <source>
        <dbReference type="ARBA" id="ARBA00007430"/>
    </source>
</evidence>
<dbReference type="GO" id="GO:0005886">
    <property type="term" value="C:plasma membrane"/>
    <property type="evidence" value="ECO:0007669"/>
    <property type="project" value="UniProtKB-SubCell"/>
</dbReference>
<comment type="subcellular location">
    <subcellularLocation>
        <location evidence="1">Cell membrane</location>
        <topology evidence="1">Multi-pass membrane protein</topology>
    </subcellularLocation>
</comment>
<feature type="transmembrane region" description="Helical" evidence="7">
    <location>
        <begin position="305"/>
        <end position="329"/>
    </location>
</feature>
<feature type="transmembrane region" description="Helical" evidence="7">
    <location>
        <begin position="429"/>
        <end position="446"/>
    </location>
</feature>
<keyword evidence="9" id="KW-1185">Reference proteome</keyword>
<feature type="transmembrane region" description="Helical" evidence="7">
    <location>
        <begin position="336"/>
        <end position="356"/>
    </location>
</feature>
<feature type="transmembrane region" description="Helical" evidence="7">
    <location>
        <begin position="56"/>
        <end position="81"/>
    </location>
</feature>
<dbReference type="AlphaFoldDB" id="A0A849C2Y8"/>
<evidence type="ECO:0000313" key="9">
    <source>
        <dbReference type="Proteomes" id="UP000586827"/>
    </source>
</evidence>
<keyword evidence="6 7" id="KW-0472">Membrane</keyword>
<sequence>MIGEDSGSQPGPHPGGLLAVLKRGAAMSAAGVASVQIIALVQTLVLAHLLSPSEVGIFAAGTVLTTFVVVFSHSSLSHALIQRRDDIADAAETVFWATLVSGALLAALLLVTAPVLSTVFNNSQVGQVAAVSSGTVLLTSLMAVPDAMMQRAFQFKRRIIVDPVNAASFAIVSITLAATGFGVWSMVAGYYAAVTLSAVAAWWLSGWRPLRGRFRFRLWRELAVFAFPLLIESTVDRAIETAEVALVGHRLQTSALGNYRNGRRLAFLPVMAIVQICSYVLFPAFSQISGEPERFRRGFLTALRWMWLAIVPASALLAVIGEPVVVLLLGHQWRGAGVLVEAMAGVGLGFALMSVCAEALKGAGRPHLINWMTGVGAVTAIPLILLLIPHGLLGVGLALSMSAALTGLTGLVLARSVVGVSRSELTRCLIPPLLAGLCAAVVVGLLEHGVLHAGDQGVAPGLGLVALETIGFLGIFVLVLQVISPTTTAPLWSALRRR</sequence>
<feature type="transmembrane region" description="Helical" evidence="7">
    <location>
        <begin position="395"/>
        <end position="417"/>
    </location>
</feature>
<feature type="transmembrane region" description="Helical" evidence="7">
    <location>
        <begin position="164"/>
        <end position="184"/>
    </location>
</feature>
<gene>
    <name evidence="8" type="ORF">HLB23_13150</name>
</gene>
<dbReference type="RefSeq" id="WP_157552394.1">
    <property type="nucleotide sequence ID" value="NZ_JABELX010000004.1"/>
</dbReference>
<keyword evidence="5 7" id="KW-1133">Transmembrane helix</keyword>
<reference evidence="8 9" key="1">
    <citation type="submission" date="2020-05" db="EMBL/GenBank/DDBJ databases">
        <title>MicrobeNet Type strains.</title>
        <authorList>
            <person name="Nicholson A.C."/>
        </authorList>
    </citation>
    <scope>NUCLEOTIDE SEQUENCE [LARGE SCALE GENOMIC DNA]</scope>
    <source>
        <strain evidence="8 9">JCM 3224</strain>
    </source>
</reference>